<evidence type="ECO:0000313" key="7">
    <source>
        <dbReference type="EMBL" id="SVE06390.1"/>
    </source>
</evidence>
<reference evidence="7" key="1">
    <citation type="submission" date="2018-05" db="EMBL/GenBank/DDBJ databases">
        <authorList>
            <person name="Lanie J.A."/>
            <person name="Ng W.-L."/>
            <person name="Kazmierczak K.M."/>
            <person name="Andrzejewski T.M."/>
            <person name="Davidsen T.M."/>
            <person name="Wayne K.J."/>
            <person name="Tettelin H."/>
            <person name="Glass J.I."/>
            <person name="Rusch D."/>
            <person name="Podicherti R."/>
            <person name="Tsui H.-C.T."/>
            <person name="Winkler M.E."/>
        </authorList>
    </citation>
    <scope>NUCLEOTIDE SEQUENCE</scope>
</reference>
<dbReference type="AlphaFoldDB" id="A0A383AFL7"/>
<sequence length="213" mass="23812">VDPWLKLEGIVRRFGANEALAGVDLTLGQDEMLLVLGPTGAGKTTLLRTIAGLERPDAGRIEMGGEEVTDWLPPARDVAFVFQQFALYPDWSVRRNLEFPLRAPGRELPQIEIDERIDWAAGLLRIENLLDRPAAKLSGGEMQRVAIGRSIVRRPKLFLLDEPLTNLDAKLRESLRVEITFLRQVLHIPMIYVTHDQTEALSMGDRVAVLAEG</sequence>
<dbReference type="InterPro" id="IPR017871">
    <property type="entry name" value="ABC_transporter-like_CS"/>
</dbReference>
<dbReference type="GO" id="GO:0055052">
    <property type="term" value="C:ATP-binding cassette (ABC) transporter complex, substrate-binding subunit-containing"/>
    <property type="evidence" value="ECO:0007669"/>
    <property type="project" value="TreeGrafter"/>
</dbReference>
<dbReference type="Gene3D" id="3.40.50.300">
    <property type="entry name" value="P-loop containing nucleotide triphosphate hydrolases"/>
    <property type="match status" value="1"/>
</dbReference>
<name>A0A383AFL7_9ZZZZ</name>
<keyword evidence="2" id="KW-0547">Nucleotide-binding</keyword>
<dbReference type="GO" id="GO:0016887">
    <property type="term" value="F:ATP hydrolysis activity"/>
    <property type="evidence" value="ECO:0007669"/>
    <property type="project" value="InterPro"/>
</dbReference>
<dbReference type="SMART" id="SM00382">
    <property type="entry name" value="AAA"/>
    <property type="match status" value="1"/>
</dbReference>
<dbReference type="EMBL" id="UINC01191648">
    <property type="protein sequence ID" value="SVE06390.1"/>
    <property type="molecule type" value="Genomic_DNA"/>
</dbReference>
<dbReference type="InterPro" id="IPR047641">
    <property type="entry name" value="ABC_transpr_MalK/UgpC-like"/>
</dbReference>
<dbReference type="PROSITE" id="PS50893">
    <property type="entry name" value="ABC_TRANSPORTER_2"/>
    <property type="match status" value="1"/>
</dbReference>
<organism evidence="7">
    <name type="scientific">marine metagenome</name>
    <dbReference type="NCBI Taxonomy" id="408172"/>
    <lineage>
        <taxon>unclassified sequences</taxon>
        <taxon>metagenomes</taxon>
        <taxon>ecological metagenomes</taxon>
    </lineage>
</organism>
<dbReference type="PANTHER" id="PTHR43875:SF15">
    <property type="entry name" value="TREHALOSE IMPORT ATP-BINDING PROTEIN SUGC"/>
    <property type="match status" value="1"/>
</dbReference>
<evidence type="ECO:0000256" key="1">
    <source>
        <dbReference type="ARBA" id="ARBA00022475"/>
    </source>
</evidence>
<evidence type="ECO:0000256" key="2">
    <source>
        <dbReference type="ARBA" id="ARBA00022741"/>
    </source>
</evidence>
<feature type="non-terminal residue" evidence="7">
    <location>
        <position position="1"/>
    </location>
</feature>
<keyword evidence="3" id="KW-0067">ATP-binding</keyword>
<feature type="non-terminal residue" evidence="7">
    <location>
        <position position="213"/>
    </location>
</feature>
<protein>
    <recommendedName>
        <fullName evidence="6">ABC transporter domain-containing protein</fullName>
    </recommendedName>
</protein>
<accession>A0A383AFL7</accession>
<dbReference type="PANTHER" id="PTHR43875">
    <property type="entry name" value="MALTODEXTRIN IMPORT ATP-BINDING PROTEIN MSMX"/>
    <property type="match status" value="1"/>
</dbReference>
<evidence type="ECO:0000259" key="6">
    <source>
        <dbReference type="PROSITE" id="PS50893"/>
    </source>
</evidence>
<dbReference type="SUPFAM" id="SSF52540">
    <property type="entry name" value="P-loop containing nucleoside triphosphate hydrolases"/>
    <property type="match status" value="1"/>
</dbReference>
<gene>
    <name evidence="7" type="ORF">METZ01_LOCUS459244</name>
</gene>
<keyword evidence="5" id="KW-0472">Membrane</keyword>
<dbReference type="InterPro" id="IPR027417">
    <property type="entry name" value="P-loop_NTPase"/>
</dbReference>
<evidence type="ECO:0000256" key="4">
    <source>
        <dbReference type="ARBA" id="ARBA00022967"/>
    </source>
</evidence>
<keyword evidence="4" id="KW-1278">Translocase</keyword>
<keyword evidence="1" id="KW-1003">Cell membrane</keyword>
<evidence type="ECO:0000256" key="3">
    <source>
        <dbReference type="ARBA" id="ARBA00022840"/>
    </source>
</evidence>
<proteinExistence type="predicted"/>
<dbReference type="GO" id="GO:0005524">
    <property type="term" value="F:ATP binding"/>
    <property type="evidence" value="ECO:0007669"/>
    <property type="project" value="UniProtKB-KW"/>
</dbReference>
<dbReference type="InterPro" id="IPR003593">
    <property type="entry name" value="AAA+_ATPase"/>
</dbReference>
<dbReference type="InterPro" id="IPR003439">
    <property type="entry name" value="ABC_transporter-like_ATP-bd"/>
</dbReference>
<feature type="domain" description="ABC transporter" evidence="6">
    <location>
        <begin position="5"/>
        <end position="213"/>
    </location>
</feature>
<evidence type="ECO:0000256" key="5">
    <source>
        <dbReference type="ARBA" id="ARBA00023136"/>
    </source>
</evidence>
<dbReference type="Pfam" id="PF00005">
    <property type="entry name" value="ABC_tran"/>
    <property type="match status" value="1"/>
</dbReference>
<dbReference type="PROSITE" id="PS00211">
    <property type="entry name" value="ABC_TRANSPORTER_1"/>
    <property type="match status" value="1"/>
</dbReference>